<organism evidence="11 12">
    <name type="scientific">Cajanus cajan</name>
    <name type="common">Pigeon pea</name>
    <name type="synonym">Cajanus indicus</name>
    <dbReference type="NCBI Taxonomy" id="3821"/>
    <lineage>
        <taxon>Eukaryota</taxon>
        <taxon>Viridiplantae</taxon>
        <taxon>Streptophyta</taxon>
        <taxon>Embryophyta</taxon>
        <taxon>Tracheophyta</taxon>
        <taxon>Spermatophyta</taxon>
        <taxon>Magnoliopsida</taxon>
        <taxon>eudicotyledons</taxon>
        <taxon>Gunneridae</taxon>
        <taxon>Pentapetalae</taxon>
        <taxon>rosids</taxon>
        <taxon>fabids</taxon>
        <taxon>Fabales</taxon>
        <taxon>Fabaceae</taxon>
        <taxon>Papilionoideae</taxon>
        <taxon>50 kb inversion clade</taxon>
        <taxon>NPAAA clade</taxon>
        <taxon>indigoferoid/millettioid clade</taxon>
        <taxon>Phaseoleae</taxon>
        <taxon>Cajanus</taxon>
    </lineage>
</organism>
<keyword evidence="6 9" id="KW-0472">Membrane</keyword>
<evidence type="ECO:0000256" key="9">
    <source>
        <dbReference type="SAM" id="Phobius"/>
    </source>
</evidence>
<evidence type="ECO:0000313" key="11">
    <source>
        <dbReference type="EMBL" id="KYP53064.1"/>
    </source>
</evidence>
<dbReference type="PANTHER" id="PTHR22950:SF692">
    <property type="entry name" value="TRANSMEMBRANE AMINO ACID TRANSPORTER FAMILY PROTEIN"/>
    <property type="match status" value="1"/>
</dbReference>
<feature type="compositionally biased region" description="Polar residues" evidence="8">
    <location>
        <begin position="41"/>
        <end position="55"/>
    </location>
</feature>
<feature type="transmembrane region" description="Helical" evidence="9">
    <location>
        <begin position="212"/>
        <end position="232"/>
    </location>
</feature>
<dbReference type="EMBL" id="KQ483417">
    <property type="protein sequence ID" value="KYP53064.1"/>
    <property type="molecule type" value="Genomic_DNA"/>
</dbReference>
<evidence type="ECO:0000256" key="8">
    <source>
        <dbReference type="SAM" id="MobiDB-lite"/>
    </source>
</evidence>
<feature type="region of interest" description="Disordered" evidence="8">
    <location>
        <begin position="1"/>
        <end position="55"/>
    </location>
</feature>
<feature type="domain" description="Amino acid transporter transmembrane" evidence="10">
    <location>
        <begin position="201"/>
        <end position="408"/>
    </location>
</feature>
<feature type="region of interest" description="Disordered" evidence="8">
    <location>
        <begin position="96"/>
        <end position="147"/>
    </location>
</feature>
<evidence type="ECO:0000256" key="6">
    <source>
        <dbReference type="ARBA" id="ARBA00023136"/>
    </source>
</evidence>
<evidence type="ECO:0000313" key="12">
    <source>
        <dbReference type="Proteomes" id="UP000075243"/>
    </source>
</evidence>
<reference evidence="11" key="1">
    <citation type="journal article" date="2012" name="Nat. Biotechnol.">
        <title>Draft genome sequence of pigeonpea (Cajanus cajan), an orphan legume crop of resource-poor farmers.</title>
        <authorList>
            <person name="Varshney R.K."/>
            <person name="Chen W."/>
            <person name="Li Y."/>
            <person name="Bharti A.K."/>
            <person name="Saxena R.K."/>
            <person name="Schlueter J.A."/>
            <person name="Donoghue M.T."/>
            <person name="Azam S."/>
            <person name="Fan G."/>
            <person name="Whaley A.M."/>
            <person name="Farmer A.D."/>
            <person name="Sheridan J."/>
            <person name="Iwata A."/>
            <person name="Tuteja R."/>
            <person name="Penmetsa R.V."/>
            <person name="Wu W."/>
            <person name="Upadhyaya H.D."/>
            <person name="Yang S.P."/>
            <person name="Shah T."/>
            <person name="Saxena K.B."/>
            <person name="Michael T."/>
            <person name="McCombie W.R."/>
            <person name="Yang B."/>
            <person name="Zhang G."/>
            <person name="Yang H."/>
            <person name="Wang J."/>
            <person name="Spillane C."/>
            <person name="Cook D.R."/>
            <person name="May G.D."/>
            <person name="Xu X."/>
            <person name="Jackson S.A."/>
        </authorList>
    </citation>
    <scope>NUCLEOTIDE SEQUENCE [LARGE SCALE GENOMIC DNA]</scope>
</reference>
<dbReference type="Proteomes" id="UP000075243">
    <property type="component" value="Unassembled WGS sequence"/>
</dbReference>
<dbReference type="OMA" id="MLNWTHF"/>
<feature type="transmembrane region" description="Helical" evidence="9">
    <location>
        <begin position="186"/>
        <end position="206"/>
    </location>
</feature>
<feature type="transmembrane region" description="Helical" evidence="9">
    <location>
        <begin position="396"/>
        <end position="415"/>
    </location>
</feature>
<feature type="transmembrane region" description="Helical" evidence="9">
    <location>
        <begin position="312"/>
        <end position="331"/>
    </location>
</feature>
<evidence type="ECO:0000256" key="3">
    <source>
        <dbReference type="ARBA" id="ARBA00022692"/>
    </source>
</evidence>
<sequence length="418" mass="45142">MNNSVSDHSFIIESDEEEEEKEFNKGGDDGNDSDSSNYSNENPPQRKPSSYNMSWPQSYRQSIDLYSSVPSPNIGFLGTPSLSRLSSSFLSTSLTRRHTPEALPSVTKPLIQPSEEEEQHQRRSSHTLLPPLSSRRSSIKKDSKVAAHHEVPSRHCSYGQAVLNGINVLCGVGILSTPYAAKEGGWIGLSVLLIFAIISFIGQAAFGTTGRIAISIVLYVELYACCIEYIILEGDNLSSLFPSAHLNLGGIGLDSRTLFAVITALAVLPTVWLRDLSVLSYISAGGVVASVLVVLCLLWVGVDDVGFQSKGTALNLATFPVAIGLYGYCYSGHAVFPNIYTSMANPNQFPAVLLACFGICTVLYAGAAVMGYTMFGEAILSQFTLNLPQELVATKIAVWTTVILILHSISDLFLVELS</sequence>
<dbReference type="InterPro" id="IPR013057">
    <property type="entry name" value="AA_transpt_TM"/>
</dbReference>
<comment type="subcellular location">
    <subcellularLocation>
        <location evidence="1">Membrane</location>
        <topology evidence="1">Multi-pass membrane protein</topology>
    </subcellularLocation>
</comment>
<comment type="similarity">
    <text evidence="7">Belongs to the amino acid/polyamine transporter 2 family. Amino acid/auxin permease (AAAP) (TC 2.A.18.5) subfamily.</text>
</comment>
<name>A0A151SE11_CAJCA</name>
<dbReference type="GO" id="GO:0005774">
    <property type="term" value="C:vacuolar membrane"/>
    <property type="evidence" value="ECO:0007669"/>
    <property type="project" value="TreeGrafter"/>
</dbReference>
<dbReference type="AlphaFoldDB" id="A0A151SE11"/>
<keyword evidence="3 9" id="KW-0812">Transmembrane</keyword>
<evidence type="ECO:0000259" key="10">
    <source>
        <dbReference type="Pfam" id="PF01490"/>
    </source>
</evidence>
<evidence type="ECO:0000256" key="7">
    <source>
        <dbReference type="ARBA" id="ARBA00049662"/>
    </source>
</evidence>
<protein>
    <submittedName>
        <fullName evidence="11">Vacuolar amino acid transporter 1</fullName>
    </submittedName>
</protein>
<evidence type="ECO:0000256" key="5">
    <source>
        <dbReference type="ARBA" id="ARBA00022989"/>
    </source>
</evidence>
<evidence type="ECO:0000256" key="4">
    <source>
        <dbReference type="ARBA" id="ARBA00022970"/>
    </source>
</evidence>
<evidence type="ECO:0000256" key="2">
    <source>
        <dbReference type="ARBA" id="ARBA00022448"/>
    </source>
</evidence>
<dbReference type="Gramene" id="C.cajan_24702.t">
    <property type="protein sequence ID" value="C.cajan_24702.t"/>
    <property type="gene ID" value="C.cajan_24702"/>
</dbReference>
<feature type="transmembrane region" description="Helical" evidence="9">
    <location>
        <begin position="278"/>
        <end position="300"/>
    </location>
</feature>
<dbReference type="PANTHER" id="PTHR22950">
    <property type="entry name" value="AMINO ACID TRANSPORTER"/>
    <property type="match status" value="1"/>
</dbReference>
<proteinExistence type="inferred from homology"/>
<keyword evidence="5 9" id="KW-1133">Transmembrane helix</keyword>
<keyword evidence="4" id="KW-0029">Amino-acid transport</keyword>
<feature type="transmembrane region" description="Helical" evidence="9">
    <location>
        <begin position="351"/>
        <end position="375"/>
    </location>
</feature>
<feature type="compositionally biased region" description="Low complexity" evidence="8">
    <location>
        <begin position="126"/>
        <end position="136"/>
    </location>
</feature>
<accession>A0A151SE11</accession>
<keyword evidence="2" id="KW-0813">Transport</keyword>
<dbReference type="Pfam" id="PF01490">
    <property type="entry name" value="Aa_trans"/>
    <property type="match status" value="1"/>
</dbReference>
<feature type="transmembrane region" description="Helical" evidence="9">
    <location>
        <begin position="253"/>
        <end position="272"/>
    </location>
</feature>
<evidence type="ECO:0000256" key="1">
    <source>
        <dbReference type="ARBA" id="ARBA00004141"/>
    </source>
</evidence>
<gene>
    <name evidence="11" type="ORF">KK1_025068</name>
</gene>
<keyword evidence="12" id="KW-1185">Reference proteome</keyword>
<dbReference type="GO" id="GO:0015179">
    <property type="term" value="F:L-amino acid transmembrane transporter activity"/>
    <property type="evidence" value="ECO:0007669"/>
    <property type="project" value="TreeGrafter"/>
</dbReference>